<proteinExistence type="predicted"/>
<dbReference type="Proteomes" id="UP001355207">
    <property type="component" value="Chromosome 10"/>
</dbReference>
<gene>
    <name evidence="1" type="ORF">L201_007418</name>
</gene>
<evidence type="ECO:0000313" key="1">
    <source>
        <dbReference type="EMBL" id="WWC92460.1"/>
    </source>
</evidence>
<reference evidence="1 2" key="1">
    <citation type="submission" date="2024-01" db="EMBL/GenBank/DDBJ databases">
        <title>Comparative genomics of Cryptococcus and Kwoniella reveals pathogenesis evolution and contrasting modes of karyotype evolution via chromosome fusion or intercentromeric recombination.</title>
        <authorList>
            <person name="Coelho M.A."/>
            <person name="David-Palma M."/>
            <person name="Shea T."/>
            <person name="Bowers K."/>
            <person name="McGinley-Smith S."/>
            <person name="Mohammad A.W."/>
            <person name="Gnirke A."/>
            <person name="Yurkov A.M."/>
            <person name="Nowrousian M."/>
            <person name="Sun S."/>
            <person name="Cuomo C.A."/>
            <person name="Heitman J."/>
        </authorList>
    </citation>
    <scope>NUCLEOTIDE SEQUENCE [LARGE SCALE GENOMIC DNA]</scope>
    <source>
        <strain evidence="1 2">CBS 6074</strain>
    </source>
</reference>
<dbReference type="RefSeq" id="XP_066079222.1">
    <property type="nucleotide sequence ID" value="XM_066223125.1"/>
</dbReference>
<evidence type="ECO:0008006" key="3">
    <source>
        <dbReference type="Google" id="ProtNLM"/>
    </source>
</evidence>
<dbReference type="EMBL" id="CP144107">
    <property type="protein sequence ID" value="WWC92460.1"/>
    <property type="molecule type" value="Genomic_DNA"/>
</dbReference>
<name>A0AAX4K6L6_9TREE</name>
<dbReference type="GeneID" id="91098087"/>
<dbReference type="AlphaFoldDB" id="A0AAX4K6L6"/>
<keyword evidence="2" id="KW-1185">Reference proteome</keyword>
<organism evidence="1 2">
    <name type="scientific">Kwoniella dendrophila CBS 6074</name>
    <dbReference type="NCBI Taxonomy" id="1295534"/>
    <lineage>
        <taxon>Eukaryota</taxon>
        <taxon>Fungi</taxon>
        <taxon>Dikarya</taxon>
        <taxon>Basidiomycota</taxon>
        <taxon>Agaricomycotina</taxon>
        <taxon>Tremellomycetes</taxon>
        <taxon>Tremellales</taxon>
        <taxon>Cryptococcaceae</taxon>
        <taxon>Kwoniella</taxon>
    </lineage>
</organism>
<protein>
    <recommendedName>
        <fullName evidence="3">Zn(2)-C6 fungal-type domain-containing protein</fullName>
    </recommendedName>
</protein>
<accession>A0AAX4K6L6</accession>
<sequence length="149" mass="17173">MPPKKDQRETNKEYIEEHGAIALHKCDWCDEHNFECIQLNSEQLKVRFLNKCSRCTRRSHACKYNKISVQAQPDINPNLKKTNKKGPRLVVEIPARARNNNVNIDDDLGIKTETVSTEAFDHLQAVIEDPTVTPFIVDKLKKISDVMKM</sequence>
<evidence type="ECO:0000313" key="2">
    <source>
        <dbReference type="Proteomes" id="UP001355207"/>
    </source>
</evidence>